<dbReference type="Proteomes" id="UP001317191">
    <property type="component" value="Unassembled WGS sequence"/>
</dbReference>
<evidence type="ECO:0000256" key="1">
    <source>
        <dbReference type="SAM" id="SignalP"/>
    </source>
</evidence>
<dbReference type="InterPro" id="IPR008334">
    <property type="entry name" value="5'-Nucleotdase_C"/>
</dbReference>
<evidence type="ECO:0000259" key="2">
    <source>
        <dbReference type="Pfam" id="PF02872"/>
    </source>
</evidence>
<gene>
    <name evidence="3" type="ORF">NAT50_04070</name>
</gene>
<dbReference type="Gene3D" id="3.90.780.10">
    <property type="entry name" value="5'-Nucleotidase, C-terminal domain"/>
    <property type="match status" value="1"/>
</dbReference>
<dbReference type="PANTHER" id="PTHR11575:SF24">
    <property type="entry name" value="5'-NUCLEOTIDASE"/>
    <property type="match status" value="1"/>
</dbReference>
<protein>
    <submittedName>
        <fullName evidence="3">5'-nucleotidase C-terminal domain-containing protein</fullName>
    </submittedName>
</protein>
<name>A0ABT0TN64_9FLAO</name>
<dbReference type="SUPFAM" id="SSF55816">
    <property type="entry name" value="5'-nucleotidase (syn. UDP-sugar hydrolase), C-terminal domain"/>
    <property type="match status" value="1"/>
</dbReference>
<dbReference type="InterPro" id="IPR036907">
    <property type="entry name" value="5'-Nucleotdase_C_sf"/>
</dbReference>
<dbReference type="PRINTS" id="PR01607">
    <property type="entry name" value="APYRASEFAMLY"/>
</dbReference>
<comment type="caution">
    <text evidence="3">The sequence shown here is derived from an EMBL/GenBank/DDBJ whole genome shotgun (WGS) entry which is preliminary data.</text>
</comment>
<keyword evidence="4" id="KW-1185">Reference proteome</keyword>
<dbReference type="RefSeq" id="WP_250591753.1">
    <property type="nucleotide sequence ID" value="NZ_JAMLJM010000002.1"/>
</dbReference>
<accession>A0ABT0TN64</accession>
<sequence length="251" mass="28606">MKHFGLILTLLAFSFSSVAQQDVVTVIEGKQINVNDKYTAKAEYEAFITPYKQKIDKDLNQVLAFNPETLDKTKGEFQSNVGDFLARIVLEYSNPVFNKRENKNIDICILNHGGIRAMIPQGDVSARAAFEMMPFENYAVVLELKGEQIVDFVNYFIKEKKPHPIQGLTFTITADKKAKDIKVKGEPIDLTKTYYVVTNDYLANGGDNMGFFTKSTQTYNLEYLLRNILIDYMKDVDTLKLVNEVKVTQEK</sequence>
<dbReference type="Pfam" id="PF02872">
    <property type="entry name" value="5_nucleotid_C"/>
    <property type="match status" value="1"/>
</dbReference>
<reference evidence="3 4" key="1">
    <citation type="submission" date="2022-05" db="EMBL/GenBank/DDBJ databases">
        <title>Flavobacterium sp., isolated from activated sludge.</title>
        <authorList>
            <person name="Ran Q."/>
        </authorList>
    </citation>
    <scope>NUCLEOTIDE SEQUENCE [LARGE SCALE GENOMIC DNA]</scope>
    <source>
        <strain evidence="3 4">HXWNR70</strain>
    </source>
</reference>
<dbReference type="PANTHER" id="PTHR11575">
    <property type="entry name" value="5'-NUCLEOTIDASE-RELATED"/>
    <property type="match status" value="1"/>
</dbReference>
<dbReference type="EMBL" id="JAMLJM010000002">
    <property type="protein sequence ID" value="MCL9808529.1"/>
    <property type="molecule type" value="Genomic_DNA"/>
</dbReference>
<feature type="domain" description="5'-Nucleotidase C-terminal" evidence="2">
    <location>
        <begin position="77"/>
        <end position="212"/>
    </location>
</feature>
<dbReference type="InterPro" id="IPR006179">
    <property type="entry name" value="5_nucleotidase/apyrase"/>
</dbReference>
<feature type="signal peptide" evidence="1">
    <location>
        <begin position="1"/>
        <end position="21"/>
    </location>
</feature>
<proteinExistence type="predicted"/>
<evidence type="ECO:0000313" key="4">
    <source>
        <dbReference type="Proteomes" id="UP001317191"/>
    </source>
</evidence>
<evidence type="ECO:0000313" key="3">
    <source>
        <dbReference type="EMBL" id="MCL9808529.1"/>
    </source>
</evidence>
<feature type="chain" id="PRO_5047059210" evidence="1">
    <location>
        <begin position="22"/>
        <end position="251"/>
    </location>
</feature>
<organism evidence="3 4">
    <name type="scientific">Flavobacterium luminosum</name>
    <dbReference type="NCBI Taxonomy" id="2949086"/>
    <lineage>
        <taxon>Bacteria</taxon>
        <taxon>Pseudomonadati</taxon>
        <taxon>Bacteroidota</taxon>
        <taxon>Flavobacteriia</taxon>
        <taxon>Flavobacteriales</taxon>
        <taxon>Flavobacteriaceae</taxon>
        <taxon>Flavobacterium</taxon>
    </lineage>
</organism>
<keyword evidence="1" id="KW-0732">Signal</keyword>